<sequence>PNNSSCSSCESIPKNLLEKDSHSAESKTNLFHLTEVRERLNDIYREVAI</sequence>
<organism evidence="1 2">
    <name type="scientific">Racocetra persica</name>
    <dbReference type="NCBI Taxonomy" id="160502"/>
    <lineage>
        <taxon>Eukaryota</taxon>
        <taxon>Fungi</taxon>
        <taxon>Fungi incertae sedis</taxon>
        <taxon>Mucoromycota</taxon>
        <taxon>Glomeromycotina</taxon>
        <taxon>Glomeromycetes</taxon>
        <taxon>Diversisporales</taxon>
        <taxon>Gigasporaceae</taxon>
        <taxon>Racocetra</taxon>
    </lineage>
</organism>
<gene>
    <name evidence="1" type="ORF">RPERSI_LOCUS9608</name>
</gene>
<comment type="caution">
    <text evidence="1">The sequence shown here is derived from an EMBL/GenBank/DDBJ whole genome shotgun (WGS) entry which is preliminary data.</text>
</comment>
<evidence type="ECO:0000313" key="2">
    <source>
        <dbReference type="Proteomes" id="UP000789920"/>
    </source>
</evidence>
<evidence type="ECO:0000313" key="1">
    <source>
        <dbReference type="EMBL" id="CAG8692203.1"/>
    </source>
</evidence>
<proteinExistence type="predicted"/>
<dbReference type="Proteomes" id="UP000789920">
    <property type="component" value="Unassembled WGS sequence"/>
</dbReference>
<accession>A0ACA9P5R3</accession>
<feature type="non-terminal residue" evidence="1">
    <location>
        <position position="1"/>
    </location>
</feature>
<name>A0ACA9P5R3_9GLOM</name>
<reference evidence="1" key="1">
    <citation type="submission" date="2021-06" db="EMBL/GenBank/DDBJ databases">
        <authorList>
            <person name="Kallberg Y."/>
            <person name="Tangrot J."/>
            <person name="Rosling A."/>
        </authorList>
    </citation>
    <scope>NUCLEOTIDE SEQUENCE</scope>
    <source>
        <strain evidence="1">MA461A</strain>
    </source>
</reference>
<dbReference type="EMBL" id="CAJVQC010018282">
    <property type="protein sequence ID" value="CAG8692203.1"/>
    <property type="molecule type" value="Genomic_DNA"/>
</dbReference>
<keyword evidence="2" id="KW-1185">Reference proteome</keyword>
<protein>
    <submittedName>
        <fullName evidence="1">30234_t:CDS:1</fullName>
    </submittedName>
</protein>
<feature type="non-terminal residue" evidence="1">
    <location>
        <position position="49"/>
    </location>
</feature>